<dbReference type="SUPFAM" id="SSF51905">
    <property type="entry name" value="FAD/NAD(P)-binding domain"/>
    <property type="match status" value="1"/>
</dbReference>
<feature type="domain" description="FAD-binding" evidence="4">
    <location>
        <begin position="15"/>
        <end position="205"/>
    </location>
</feature>
<evidence type="ECO:0000313" key="5">
    <source>
        <dbReference type="EMBL" id="PFH48453.1"/>
    </source>
</evidence>
<dbReference type="InterPro" id="IPR051104">
    <property type="entry name" value="FAD_monoxygenase"/>
</dbReference>
<feature type="domain" description="FAD-binding" evidence="4">
    <location>
        <begin position="320"/>
        <end position="389"/>
    </location>
</feature>
<dbReference type="InterPro" id="IPR002938">
    <property type="entry name" value="FAD-bd"/>
</dbReference>
<gene>
    <name evidence="5" type="ORF">AMATHDRAFT_81791</name>
</gene>
<keyword evidence="2" id="KW-0274">FAD</keyword>
<dbReference type="GO" id="GO:0071949">
    <property type="term" value="F:FAD binding"/>
    <property type="evidence" value="ECO:0007669"/>
    <property type="project" value="InterPro"/>
</dbReference>
<dbReference type="Gene3D" id="3.50.50.60">
    <property type="entry name" value="FAD/NAD(P)-binding domain"/>
    <property type="match status" value="1"/>
</dbReference>
<keyword evidence="6" id="KW-1185">Reference proteome</keyword>
<accession>A0A2A9NLA4</accession>
<evidence type="ECO:0000256" key="2">
    <source>
        <dbReference type="ARBA" id="ARBA00022827"/>
    </source>
</evidence>
<reference evidence="5 6" key="1">
    <citation type="submission" date="2014-02" db="EMBL/GenBank/DDBJ databases">
        <title>Transposable element dynamics among asymbiotic and ectomycorrhizal Amanita fungi.</title>
        <authorList>
            <consortium name="DOE Joint Genome Institute"/>
            <person name="Hess J."/>
            <person name="Skrede I."/>
            <person name="Wolfe B."/>
            <person name="LaButti K."/>
            <person name="Ohm R.A."/>
            <person name="Grigoriev I.V."/>
            <person name="Pringle A."/>
        </authorList>
    </citation>
    <scope>NUCLEOTIDE SEQUENCE [LARGE SCALE GENOMIC DNA]</scope>
    <source>
        <strain evidence="5 6">SKay4041</strain>
    </source>
</reference>
<organism evidence="5 6">
    <name type="scientific">Amanita thiersii Skay4041</name>
    <dbReference type="NCBI Taxonomy" id="703135"/>
    <lineage>
        <taxon>Eukaryota</taxon>
        <taxon>Fungi</taxon>
        <taxon>Dikarya</taxon>
        <taxon>Basidiomycota</taxon>
        <taxon>Agaricomycotina</taxon>
        <taxon>Agaricomycetes</taxon>
        <taxon>Agaricomycetidae</taxon>
        <taxon>Agaricales</taxon>
        <taxon>Pluteineae</taxon>
        <taxon>Amanitaceae</taxon>
        <taxon>Amanita</taxon>
    </lineage>
</organism>
<dbReference type="PRINTS" id="PR00420">
    <property type="entry name" value="RNGMNOXGNASE"/>
</dbReference>
<evidence type="ECO:0000259" key="4">
    <source>
        <dbReference type="Pfam" id="PF01494"/>
    </source>
</evidence>
<keyword evidence="1" id="KW-0285">Flavoprotein</keyword>
<dbReference type="GO" id="GO:0016491">
    <property type="term" value="F:oxidoreductase activity"/>
    <property type="evidence" value="ECO:0007669"/>
    <property type="project" value="UniProtKB-KW"/>
</dbReference>
<evidence type="ECO:0000256" key="3">
    <source>
        <dbReference type="ARBA" id="ARBA00023002"/>
    </source>
</evidence>
<proteinExistence type="predicted"/>
<dbReference type="OrthoDB" id="417877at2759"/>
<keyword evidence="3" id="KW-0560">Oxidoreductase</keyword>
<dbReference type="Proteomes" id="UP000242287">
    <property type="component" value="Unassembled WGS sequence"/>
</dbReference>
<dbReference type="Pfam" id="PF01494">
    <property type="entry name" value="FAD_binding_3"/>
    <property type="match status" value="2"/>
</dbReference>
<dbReference type="AlphaFoldDB" id="A0A2A9NLA4"/>
<evidence type="ECO:0000256" key="1">
    <source>
        <dbReference type="ARBA" id="ARBA00022630"/>
    </source>
</evidence>
<dbReference type="GO" id="GO:0044550">
    <property type="term" value="P:secondary metabolite biosynthetic process"/>
    <property type="evidence" value="ECO:0007669"/>
    <property type="project" value="TreeGrafter"/>
</dbReference>
<evidence type="ECO:0000313" key="6">
    <source>
        <dbReference type="Proteomes" id="UP000242287"/>
    </source>
</evidence>
<sequence length="455" mass="50429">MHSGIPTQCSHQPVRIAIVGGGIGGLTLARVFSQFNSGNKCIELTIYDSAPEFSEVGTGIVLLPRTWEVFMDLGLEPALNKVICAYDGESTLTYLFRRADQRVGVTFYEPNSAGTVSTLHRADLQRVLLNCLSPSVKVHLSHRLISYSEEQANTPITLEFENGNKATCDVLIGADGIHSVVRQHFLKRLAKERAIAETMDYEASVNPQWTGTTLYRGLVPSEELRRRMPNHLSLARPVIYCGKNRHIVTYPISRGKYVNVACYDTDILKEGTPFQPPNAAEQVTVDRILKLYEGWEDQIQVLLECLDKLLVWPLLEMKPMSTYAHGRVLLLGDAAHAMTPYLGSGAGQAIEDAYIAGYVLSQAAQHGFPIEEATRIYTAVRQPVGNKFLSASREQGFLYDFNLPDLGGADEMLTEVAEGIKRGLDLVWKTSPASEIKKAQDMADEAVMNLRFTHV</sequence>
<dbReference type="STRING" id="703135.A0A2A9NLA4"/>
<protein>
    <recommendedName>
        <fullName evidence="4">FAD-binding domain-containing protein</fullName>
    </recommendedName>
</protein>
<dbReference type="EMBL" id="KZ302062">
    <property type="protein sequence ID" value="PFH48453.1"/>
    <property type="molecule type" value="Genomic_DNA"/>
</dbReference>
<dbReference type="PANTHER" id="PTHR46720:SF1">
    <property type="entry name" value="HYDROXYLASE, PUTATIVE (AFU_ORTHOLOGUE AFUA_8G06050)-RELATED"/>
    <property type="match status" value="1"/>
</dbReference>
<dbReference type="InterPro" id="IPR036188">
    <property type="entry name" value="FAD/NAD-bd_sf"/>
</dbReference>
<dbReference type="SUPFAM" id="SSF54373">
    <property type="entry name" value="FAD-linked reductases, C-terminal domain"/>
    <property type="match status" value="1"/>
</dbReference>
<dbReference type="PANTHER" id="PTHR46720">
    <property type="entry name" value="HYDROXYLASE, PUTATIVE (AFU_ORTHOLOGUE AFUA_3G01460)-RELATED"/>
    <property type="match status" value="1"/>
</dbReference>
<name>A0A2A9NLA4_9AGAR</name>